<feature type="short sequence motif" description="'HIGH' region" evidence="8">
    <location>
        <begin position="17"/>
        <end position="25"/>
    </location>
</feature>
<evidence type="ECO:0000256" key="9">
    <source>
        <dbReference type="RuleBase" id="RU363036"/>
    </source>
</evidence>
<evidence type="ECO:0000256" key="2">
    <source>
        <dbReference type="ARBA" id="ARBA00022598"/>
    </source>
</evidence>
<dbReference type="InterPro" id="IPR014729">
    <property type="entry name" value="Rossmann-like_a/b/a_fold"/>
</dbReference>
<proteinExistence type="inferred from homology"/>
<comment type="function">
    <text evidence="8">Catalyzes the attachment of tryptophan to tRNA(Trp).</text>
</comment>
<comment type="similarity">
    <text evidence="1 8 9">Belongs to the class-I aminoacyl-tRNA synthetase family.</text>
</comment>
<dbReference type="GO" id="GO:0005829">
    <property type="term" value="C:cytosol"/>
    <property type="evidence" value="ECO:0007669"/>
    <property type="project" value="TreeGrafter"/>
</dbReference>
<dbReference type="GO" id="GO:0005524">
    <property type="term" value="F:ATP binding"/>
    <property type="evidence" value="ECO:0007669"/>
    <property type="project" value="UniProtKB-UniRule"/>
</dbReference>
<dbReference type="InterPro" id="IPR024109">
    <property type="entry name" value="Trp-tRNA-ligase_bac-type"/>
</dbReference>
<feature type="binding site" evidence="8">
    <location>
        <begin position="16"/>
        <end position="18"/>
    </location>
    <ligand>
        <name>ATP</name>
        <dbReference type="ChEBI" id="CHEBI:30616"/>
    </ligand>
</feature>
<feature type="short sequence motif" description="'KMSKS' region" evidence="8">
    <location>
        <begin position="200"/>
        <end position="204"/>
    </location>
</feature>
<feature type="binding site" evidence="8">
    <location>
        <begin position="200"/>
        <end position="204"/>
    </location>
    <ligand>
        <name>ATP</name>
        <dbReference type="ChEBI" id="CHEBI:30616"/>
    </ligand>
</feature>
<keyword evidence="5 8" id="KW-0648">Protein biosynthesis</keyword>
<keyword evidence="8" id="KW-0963">Cytoplasm</keyword>
<evidence type="ECO:0000256" key="6">
    <source>
        <dbReference type="ARBA" id="ARBA00023146"/>
    </source>
</evidence>
<name>A0A5M9QPS2_9HELI</name>
<keyword evidence="4 8" id="KW-0067">ATP-binding</keyword>
<dbReference type="AlphaFoldDB" id="A0A5M9QPS2"/>
<organism evidence="10 11">
    <name type="scientific">Helicobacter canis</name>
    <dbReference type="NCBI Taxonomy" id="29419"/>
    <lineage>
        <taxon>Bacteria</taxon>
        <taxon>Pseudomonadati</taxon>
        <taxon>Campylobacterota</taxon>
        <taxon>Epsilonproteobacteria</taxon>
        <taxon>Campylobacterales</taxon>
        <taxon>Helicobacteraceae</taxon>
        <taxon>Helicobacter</taxon>
    </lineage>
</organism>
<comment type="caution">
    <text evidence="10">The sequence shown here is derived from an EMBL/GenBank/DDBJ whole genome shotgun (WGS) entry which is preliminary data.</text>
</comment>
<gene>
    <name evidence="8 10" type="primary">trpS</name>
    <name evidence="10" type="ORF">F4V45_01985</name>
</gene>
<feature type="binding site" evidence="8">
    <location>
        <begin position="24"/>
        <end position="25"/>
    </location>
    <ligand>
        <name>ATP</name>
        <dbReference type="ChEBI" id="CHEBI:30616"/>
    </ligand>
</feature>
<dbReference type="GO" id="GO:0006436">
    <property type="term" value="P:tryptophanyl-tRNA aminoacylation"/>
    <property type="evidence" value="ECO:0007669"/>
    <property type="project" value="UniProtKB-UniRule"/>
</dbReference>
<keyword evidence="2 8" id="KW-0436">Ligase</keyword>
<evidence type="ECO:0000256" key="8">
    <source>
        <dbReference type="HAMAP-Rule" id="MF_00140"/>
    </source>
</evidence>
<feature type="binding site" evidence="8">
    <location>
        <position position="140"/>
    </location>
    <ligand>
        <name>L-tryptophan</name>
        <dbReference type="ChEBI" id="CHEBI:57912"/>
    </ligand>
</feature>
<evidence type="ECO:0000313" key="11">
    <source>
        <dbReference type="Proteomes" id="UP000323707"/>
    </source>
</evidence>
<evidence type="ECO:0000313" key="10">
    <source>
        <dbReference type="EMBL" id="KAA8710704.1"/>
    </source>
</evidence>
<dbReference type="InterPro" id="IPR001412">
    <property type="entry name" value="aa-tRNA-synth_I_CS"/>
</dbReference>
<dbReference type="FunFam" id="1.10.240.10:FF:000002">
    <property type="entry name" value="Tryptophan--tRNA ligase"/>
    <property type="match status" value="1"/>
</dbReference>
<comment type="subunit">
    <text evidence="8">Homodimer.</text>
</comment>
<evidence type="ECO:0000256" key="1">
    <source>
        <dbReference type="ARBA" id="ARBA00005594"/>
    </source>
</evidence>
<dbReference type="InterPro" id="IPR002305">
    <property type="entry name" value="aa-tRNA-synth_Ic"/>
</dbReference>
<reference evidence="10 11" key="1">
    <citation type="submission" date="2019-09" db="EMBL/GenBank/DDBJ databases">
        <title>Draft genome sequence of various Type strains from the CCUG.</title>
        <authorList>
            <person name="Pineiro-Iglesias B."/>
            <person name="Tunovic T."/>
            <person name="Unosson C."/>
            <person name="Inganas E."/>
            <person name="Ohlen M."/>
            <person name="Cardew S."/>
            <person name="Jensie-Markopoulos S."/>
            <person name="Salva-Serra F."/>
            <person name="Jaen-Luchoro D."/>
            <person name="Karlsson R."/>
            <person name="Svensson-Stadler L."/>
            <person name="Chun J."/>
            <person name="Moore E."/>
        </authorList>
    </citation>
    <scope>NUCLEOTIDE SEQUENCE [LARGE SCALE GENOMIC DNA]</scope>
    <source>
        <strain evidence="10 11">CCUG 32756T</strain>
    </source>
</reference>
<evidence type="ECO:0000256" key="4">
    <source>
        <dbReference type="ARBA" id="ARBA00022840"/>
    </source>
</evidence>
<comment type="catalytic activity">
    <reaction evidence="7 8">
        <text>tRNA(Trp) + L-tryptophan + ATP = L-tryptophyl-tRNA(Trp) + AMP + diphosphate + H(+)</text>
        <dbReference type="Rhea" id="RHEA:24080"/>
        <dbReference type="Rhea" id="RHEA-COMP:9671"/>
        <dbReference type="Rhea" id="RHEA-COMP:9705"/>
        <dbReference type="ChEBI" id="CHEBI:15378"/>
        <dbReference type="ChEBI" id="CHEBI:30616"/>
        <dbReference type="ChEBI" id="CHEBI:33019"/>
        <dbReference type="ChEBI" id="CHEBI:57912"/>
        <dbReference type="ChEBI" id="CHEBI:78442"/>
        <dbReference type="ChEBI" id="CHEBI:78535"/>
        <dbReference type="ChEBI" id="CHEBI:456215"/>
        <dbReference type="EC" id="6.1.1.2"/>
    </reaction>
</comment>
<dbReference type="PANTHER" id="PTHR43766">
    <property type="entry name" value="TRYPTOPHAN--TRNA LIGASE, MITOCHONDRIAL"/>
    <property type="match status" value="1"/>
</dbReference>
<keyword evidence="6 8" id="KW-0030">Aminoacyl-tRNA synthetase</keyword>
<accession>A0A5M9QPS2</accession>
<dbReference type="EC" id="6.1.1.2" evidence="8"/>
<dbReference type="Gene3D" id="1.10.240.10">
    <property type="entry name" value="Tyrosyl-Transfer RNA Synthetase"/>
    <property type="match status" value="1"/>
</dbReference>
<evidence type="ECO:0000256" key="3">
    <source>
        <dbReference type="ARBA" id="ARBA00022741"/>
    </source>
</evidence>
<dbReference type="PANTHER" id="PTHR43766:SF1">
    <property type="entry name" value="TRYPTOPHAN--TRNA LIGASE, MITOCHONDRIAL"/>
    <property type="match status" value="1"/>
</dbReference>
<protein>
    <recommendedName>
        <fullName evidence="8">Tryptophan--tRNA ligase</fullName>
        <ecNumber evidence="8">6.1.1.2</ecNumber>
    </recommendedName>
    <alternativeName>
        <fullName evidence="8">Tryptophanyl-tRNA synthetase</fullName>
        <shortName evidence="8">TrpRS</shortName>
    </alternativeName>
</protein>
<evidence type="ECO:0000256" key="7">
    <source>
        <dbReference type="ARBA" id="ARBA00049929"/>
    </source>
</evidence>
<dbReference type="CDD" id="cd00806">
    <property type="entry name" value="TrpRS_core"/>
    <property type="match status" value="1"/>
</dbReference>
<dbReference type="EMBL" id="VXKE01000006">
    <property type="protein sequence ID" value="KAA8710704.1"/>
    <property type="molecule type" value="Genomic_DNA"/>
</dbReference>
<sequence length="333" mass="36982">MASKIAGKKRVFSGIQPTGSIHLGNYLGAIKQWVDSQEQYDNIFCVVNSHAITTKQDPKELRAKTYELVAMLLACGIDSEKSSLFIQSEIDEHAALAWILDCNIPMGDMSRMTQFKDKSSKNPKNINVGLFNYPALMAADILLYQVDGVPVGEDQKQHLELTRDVATRFNRDFGECFTIPSPIIPQIGARVMGLDDPESKMSKSAKGENHAIFLLDSKDTIVRKCKKAVTDSSGIIAFDTERAGIYNLLSIYQALSQQSKEQIEEHFASKGYGALKLELADMLVATLEPIQKRYKQLSGDRAYLQNILDTSLGRVRPIAKATYQKAKELVGLV</sequence>
<dbReference type="Gene3D" id="3.40.50.620">
    <property type="entry name" value="HUPs"/>
    <property type="match status" value="1"/>
</dbReference>
<dbReference type="InterPro" id="IPR002306">
    <property type="entry name" value="Trp-tRNA-ligase"/>
</dbReference>
<comment type="subcellular location">
    <subcellularLocation>
        <location evidence="8">Cytoplasm</location>
    </subcellularLocation>
</comment>
<dbReference type="NCBIfam" id="TIGR00233">
    <property type="entry name" value="trpS"/>
    <property type="match status" value="1"/>
</dbReference>
<dbReference type="Proteomes" id="UP000323707">
    <property type="component" value="Unassembled WGS sequence"/>
</dbReference>
<dbReference type="RefSeq" id="WP_150336824.1">
    <property type="nucleotide sequence ID" value="NZ_JAERIX010000026.1"/>
</dbReference>
<dbReference type="SUPFAM" id="SSF52374">
    <property type="entry name" value="Nucleotidylyl transferase"/>
    <property type="match status" value="1"/>
</dbReference>
<dbReference type="HAMAP" id="MF_00140_B">
    <property type="entry name" value="Trp_tRNA_synth_B"/>
    <property type="match status" value="1"/>
</dbReference>
<dbReference type="Pfam" id="PF00579">
    <property type="entry name" value="tRNA-synt_1b"/>
    <property type="match status" value="1"/>
</dbReference>
<feature type="binding site" evidence="8">
    <location>
        <position position="191"/>
    </location>
    <ligand>
        <name>ATP</name>
        <dbReference type="ChEBI" id="CHEBI:30616"/>
    </ligand>
</feature>
<evidence type="ECO:0000256" key="5">
    <source>
        <dbReference type="ARBA" id="ARBA00022917"/>
    </source>
</evidence>
<dbReference type="PROSITE" id="PS00178">
    <property type="entry name" value="AA_TRNA_LIGASE_I"/>
    <property type="match status" value="1"/>
</dbReference>
<dbReference type="InterPro" id="IPR050203">
    <property type="entry name" value="Trp-tRNA_synthetase"/>
</dbReference>
<dbReference type="GO" id="GO:0004830">
    <property type="term" value="F:tryptophan-tRNA ligase activity"/>
    <property type="evidence" value="ECO:0007669"/>
    <property type="project" value="UniProtKB-UniRule"/>
</dbReference>
<dbReference type="PRINTS" id="PR01039">
    <property type="entry name" value="TRNASYNTHTRP"/>
</dbReference>
<feature type="binding site" evidence="8">
    <location>
        <begin position="152"/>
        <end position="154"/>
    </location>
    <ligand>
        <name>ATP</name>
        <dbReference type="ChEBI" id="CHEBI:30616"/>
    </ligand>
</feature>
<keyword evidence="3 8" id="KW-0547">Nucleotide-binding</keyword>